<comment type="caution">
    <text evidence="1">The sequence shown here is derived from an EMBL/GenBank/DDBJ whole genome shotgun (WGS) entry which is preliminary data.</text>
</comment>
<dbReference type="EMBL" id="JAPFFF010000009">
    <property type="protein sequence ID" value="KAK8882915.1"/>
    <property type="molecule type" value="Genomic_DNA"/>
</dbReference>
<dbReference type="InterPro" id="IPR029063">
    <property type="entry name" value="SAM-dependent_MTases_sf"/>
</dbReference>
<proteinExistence type="predicted"/>
<dbReference type="SUPFAM" id="SSF53448">
    <property type="entry name" value="Nucleotide-diphospho-sugar transferases"/>
    <property type="match status" value="1"/>
</dbReference>
<organism evidence="1 2">
    <name type="scientific">Tritrichomonas musculus</name>
    <dbReference type="NCBI Taxonomy" id="1915356"/>
    <lineage>
        <taxon>Eukaryota</taxon>
        <taxon>Metamonada</taxon>
        <taxon>Parabasalia</taxon>
        <taxon>Tritrichomonadida</taxon>
        <taxon>Tritrichomonadidae</taxon>
        <taxon>Tritrichomonas</taxon>
    </lineage>
</organism>
<name>A0ABR2JVK7_9EUKA</name>
<keyword evidence="2" id="KW-1185">Reference proteome</keyword>
<evidence type="ECO:0000313" key="1">
    <source>
        <dbReference type="EMBL" id="KAK8882915.1"/>
    </source>
</evidence>
<sequence length="450" mass="53754">MDQSHVFFEFGSGGCTHQAAKRRLKIYSAEIGPAWHDQLRKEFKEIVEKINNRSENDTYSNFSIDITYLMIDLQSQKSESYEDRRKYTQIYNHTKYQADLILIDGKFKFACVMNVYKEIDNKTFLFIHELNKNYDYSNVTKYFDIIEKVNRSIVVRKKYPPPFLSNETLKNFENFEILTKNKKLKRIAYLRKVFNDIIERYRYSNNSDMVKPKIDQIWVFWWTGLDNAPPIVKMCIESIQRNFKYGKVTVITSENYMNFTSIPSYVIEKFNAHKFKVVHFTDIYRTSLLASKGGMWIDATIFVNKEISMDWFNYPFYTIHFDDDFDLIFGKWCGFIQSSFINCIVPKFVSEMLFAYWEKFDRLVPYFLIDYMFIIGYDFIPAFNRLIQKVPLNNGGVHQLYNHINEQYSENLFNEIWSSSGFFKLTWKKEIKSSVNGKKTIFGHLEEKIK</sequence>
<accession>A0ABR2JVK7</accession>
<dbReference type="Proteomes" id="UP001470230">
    <property type="component" value="Unassembled WGS sequence"/>
</dbReference>
<dbReference type="Gene3D" id="3.40.50.150">
    <property type="entry name" value="Vaccinia Virus protein VP39"/>
    <property type="match status" value="1"/>
</dbReference>
<evidence type="ECO:0008006" key="3">
    <source>
        <dbReference type="Google" id="ProtNLM"/>
    </source>
</evidence>
<gene>
    <name evidence="1" type="ORF">M9Y10_045560</name>
</gene>
<evidence type="ECO:0000313" key="2">
    <source>
        <dbReference type="Proteomes" id="UP001470230"/>
    </source>
</evidence>
<reference evidence="1 2" key="1">
    <citation type="submission" date="2024-04" db="EMBL/GenBank/DDBJ databases">
        <title>Tritrichomonas musculus Genome.</title>
        <authorList>
            <person name="Alves-Ferreira E."/>
            <person name="Grigg M."/>
            <person name="Lorenzi H."/>
            <person name="Galac M."/>
        </authorList>
    </citation>
    <scope>NUCLEOTIDE SEQUENCE [LARGE SCALE GENOMIC DNA]</scope>
    <source>
        <strain evidence="1 2">EAF2021</strain>
    </source>
</reference>
<protein>
    <recommendedName>
        <fullName evidence="3">Capsular polysaccharide synthesis protein</fullName>
    </recommendedName>
</protein>
<dbReference type="Pfam" id="PF05704">
    <property type="entry name" value="Caps_synth"/>
    <property type="match status" value="1"/>
</dbReference>
<dbReference type="InterPro" id="IPR029044">
    <property type="entry name" value="Nucleotide-diphossugar_trans"/>
</dbReference>
<dbReference type="InterPro" id="IPR008441">
    <property type="entry name" value="AfumC-like_glycosyl_Trfase"/>
</dbReference>